<dbReference type="InterPro" id="IPR002711">
    <property type="entry name" value="HNH"/>
</dbReference>
<feature type="domain" description="HNH nuclease" evidence="3">
    <location>
        <begin position="368"/>
        <end position="420"/>
    </location>
</feature>
<evidence type="ECO:0000256" key="2">
    <source>
        <dbReference type="SAM" id="MobiDB-lite"/>
    </source>
</evidence>
<dbReference type="Gene3D" id="1.10.30.50">
    <property type="match status" value="1"/>
</dbReference>
<dbReference type="GO" id="GO:0003676">
    <property type="term" value="F:nucleic acid binding"/>
    <property type="evidence" value="ECO:0007669"/>
    <property type="project" value="InterPro"/>
</dbReference>
<feature type="region of interest" description="Disordered" evidence="2">
    <location>
        <begin position="256"/>
        <end position="276"/>
    </location>
</feature>
<keyword evidence="4" id="KW-0255">Endonuclease</keyword>
<keyword evidence="5" id="KW-1185">Reference proteome</keyword>
<sequence>MSLSRHLDTARSALRAVSAALDDASSPFEDLELAAIQMEELLRAKATMDARFVHLAEKTDAPRRAGTTNLCDYLTRTLGISRKEAFARIATARELYGEIPAREVKEADFLHVPVSDRDDAIHKAKTAEEERARNAREHQARARQAAVEVAAEKTTSINQELENLNENASTPRAELFADALEQAKHRTVEDLRIWVRRKVLEANRRTRTVAGKKDHLAAHRKRNVWFTRTDTDGGVRFGGYLPAGMAANLAAALAAGRQPGTNTHDSPQEDKRTLQQRRADQLNAICSSYLNQPGKARRGRGSVVVTGTVDDFQRVGVNTRFATNTGHELNALEVLQNTAHDADYFLACDAVNPVPLALGRAKRSASFEQRLVLAAMELVCSCPDCDVPASECDAHHLQAFIDGGRTDIENLTLLCRRHHTDNNDRHDGAGGLGHYARDALTGKVGWHPPDGEPRFNTTEKRKSAAGVRVTSREPEPPDGRDTERAA</sequence>
<proteinExistence type="inferred from homology"/>
<dbReference type="Pfam" id="PF02720">
    <property type="entry name" value="DUF222"/>
    <property type="match status" value="1"/>
</dbReference>
<dbReference type="GO" id="GO:0008270">
    <property type="term" value="F:zinc ion binding"/>
    <property type="evidence" value="ECO:0007669"/>
    <property type="project" value="InterPro"/>
</dbReference>
<dbReference type="Pfam" id="PF01844">
    <property type="entry name" value="HNH"/>
    <property type="match status" value="1"/>
</dbReference>
<name>A0A7G7CPB7_9CORY</name>
<dbReference type="SMART" id="SM00507">
    <property type="entry name" value="HNHc"/>
    <property type="match status" value="1"/>
</dbReference>
<dbReference type="RefSeq" id="WP_185175807.1">
    <property type="nucleotide sequence ID" value="NZ_CP059404.1"/>
</dbReference>
<keyword evidence="4" id="KW-0540">Nuclease</keyword>
<feature type="compositionally biased region" description="Basic and acidic residues" evidence="2">
    <location>
        <begin position="470"/>
        <end position="486"/>
    </location>
</feature>
<evidence type="ECO:0000259" key="3">
    <source>
        <dbReference type="SMART" id="SM00507"/>
    </source>
</evidence>
<dbReference type="Proteomes" id="UP000515743">
    <property type="component" value="Chromosome"/>
</dbReference>
<dbReference type="InterPro" id="IPR003870">
    <property type="entry name" value="DUF222"/>
</dbReference>
<comment type="similarity">
    <text evidence="1">Belongs to the Rv1128c/1148c/1588c/1702c/1945/3466 family.</text>
</comment>
<keyword evidence="4" id="KW-0378">Hydrolase</keyword>
<feature type="region of interest" description="Disordered" evidence="2">
    <location>
        <begin position="441"/>
        <end position="486"/>
    </location>
</feature>
<feature type="compositionally biased region" description="Basic and acidic residues" evidence="2">
    <location>
        <begin position="449"/>
        <end position="462"/>
    </location>
</feature>
<protein>
    <submittedName>
        <fullName evidence="4">HNH endonuclease</fullName>
    </submittedName>
</protein>
<evidence type="ECO:0000256" key="1">
    <source>
        <dbReference type="ARBA" id="ARBA00023450"/>
    </source>
</evidence>
<dbReference type="CDD" id="cd00085">
    <property type="entry name" value="HNHc"/>
    <property type="match status" value="1"/>
</dbReference>
<organism evidence="4 5">
    <name type="scientific">Corynebacterium incognita</name>
    <dbReference type="NCBI Taxonomy" id="2754725"/>
    <lineage>
        <taxon>Bacteria</taxon>
        <taxon>Bacillati</taxon>
        <taxon>Actinomycetota</taxon>
        <taxon>Actinomycetes</taxon>
        <taxon>Mycobacteriales</taxon>
        <taxon>Corynebacteriaceae</taxon>
        <taxon>Corynebacterium</taxon>
    </lineage>
</organism>
<gene>
    <name evidence="4" type="ORF">H0194_10440</name>
</gene>
<dbReference type="InterPro" id="IPR003615">
    <property type="entry name" value="HNH_nuc"/>
</dbReference>
<feature type="compositionally biased region" description="Basic and acidic residues" evidence="2">
    <location>
        <begin position="266"/>
        <end position="276"/>
    </location>
</feature>
<dbReference type="EMBL" id="CP059404">
    <property type="protein sequence ID" value="QNE89433.1"/>
    <property type="molecule type" value="Genomic_DNA"/>
</dbReference>
<dbReference type="AlphaFoldDB" id="A0A7G7CPB7"/>
<reference evidence="4 5" key="1">
    <citation type="submission" date="2020-07" db="EMBL/GenBank/DDBJ databases">
        <title>Complete genome and description of Corynebacterium incognita strain Marseille-Q3630 sp. nov.</title>
        <authorList>
            <person name="Boxberger M."/>
        </authorList>
    </citation>
    <scope>NUCLEOTIDE SEQUENCE [LARGE SCALE GENOMIC DNA]</scope>
    <source>
        <strain evidence="4 5">Marseille-Q3630</strain>
    </source>
</reference>
<evidence type="ECO:0000313" key="5">
    <source>
        <dbReference type="Proteomes" id="UP000515743"/>
    </source>
</evidence>
<dbReference type="GO" id="GO:0004519">
    <property type="term" value="F:endonuclease activity"/>
    <property type="evidence" value="ECO:0007669"/>
    <property type="project" value="UniProtKB-KW"/>
</dbReference>
<accession>A0A7G7CPB7</accession>
<evidence type="ECO:0000313" key="4">
    <source>
        <dbReference type="EMBL" id="QNE89433.1"/>
    </source>
</evidence>
<dbReference type="KEGG" id="cik:H0194_10440"/>